<organism evidence="7 8">
    <name type="scientific">Paenibacillus tyrfis</name>
    <dbReference type="NCBI Taxonomy" id="1501230"/>
    <lineage>
        <taxon>Bacteria</taxon>
        <taxon>Bacillati</taxon>
        <taxon>Bacillota</taxon>
        <taxon>Bacilli</taxon>
        <taxon>Bacillales</taxon>
        <taxon>Paenibacillaceae</taxon>
        <taxon>Paenibacillus</taxon>
    </lineage>
</organism>
<dbReference type="Gene3D" id="2.60.120.10">
    <property type="entry name" value="Jelly Rolls"/>
    <property type="match status" value="1"/>
</dbReference>
<dbReference type="Pfam" id="PF00027">
    <property type="entry name" value="cNMP_binding"/>
    <property type="match status" value="1"/>
</dbReference>
<dbReference type="GO" id="GO:0003700">
    <property type="term" value="F:DNA-binding transcription factor activity"/>
    <property type="evidence" value="ECO:0007669"/>
    <property type="project" value="TreeGrafter"/>
</dbReference>
<dbReference type="SMART" id="SM00100">
    <property type="entry name" value="cNMP"/>
    <property type="match status" value="1"/>
</dbReference>
<dbReference type="GO" id="GO:0005829">
    <property type="term" value="C:cytosol"/>
    <property type="evidence" value="ECO:0007669"/>
    <property type="project" value="TreeGrafter"/>
</dbReference>
<keyword evidence="4" id="KW-0804">Transcription</keyword>
<keyword evidence="3" id="KW-0010">Activator</keyword>
<keyword evidence="8" id="KW-1185">Reference proteome</keyword>
<dbReference type="SUPFAM" id="SSF46785">
    <property type="entry name" value="Winged helix' DNA-binding domain"/>
    <property type="match status" value="1"/>
</dbReference>
<evidence type="ECO:0000259" key="5">
    <source>
        <dbReference type="PROSITE" id="PS50042"/>
    </source>
</evidence>
<dbReference type="EMBL" id="JNVM01000004">
    <property type="protein sequence ID" value="KEQ27104.1"/>
    <property type="molecule type" value="Genomic_DNA"/>
</dbReference>
<dbReference type="InterPro" id="IPR036388">
    <property type="entry name" value="WH-like_DNA-bd_sf"/>
</dbReference>
<feature type="domain" description="HTH crp-type" evidence="6">
    <location>
        <begin position="149"/>
        <end position="222"/>
    </location>
</feature>
<dbReference type="PANTHER" id="PTHR24567">
    <property type="entry name" value="CRP FAMILY TRANSCRIPTIONAL REGULATORY PROTEIN"/>
    <property type="match status" value="1"/>
</dbReference>
<dbReference type="Gene3D" id="1.10.10.10">
    <property type="entry name" value="Winged helix-like DNA-binding domain superfamily/Winged helix DNA-binding domain"/>
    <property type="match status" value="1"/>
</dbReference>
<evidence type="ECO:0000256" key="2">
    <source>
        <dbReference type="ARBA" id="ARBA00023125"/>
    </source>
</evidence>
<evidence type="ECO:0000256" key="4">
    <source>
        <dbReference type="ARBA" id="ARBA00023163"/>
    </source>
</evidence>
<dbReference type="Pfam" id="PF13545">
    <property type="entry name" value="HTH_Crp_2"/>
    <property type="match status" value="1"/>
</dbReference>
<dbReference type="InterPro" id="IPR014710">
    <property type="entry name" value="RmlC-like_jellyroll"/>
</dbReference>
<dbReference type="CDD" id="cd00038">
    <property type="entry name" value="CAP_ED"/>
    <property type="match status" value="1"/>
</dbReference>
<evidence type="ECO:0000256" key="3">
    <source>
        <dbReference type="ARBA" id="ARBA00023159"/>
    </source>
</evidence>
<dbReference type="RefSeq" id="WP_036677746.1">
    <property type="nucleotide sequence ID" value="NZ_JNVM01000004.1"/>
</dbReference>
<dbReference type="PRINTS" id="PR00034">
    <property type="entry name" value="HTHCRP"/>
</dbReference>
<evidence type="ECO:0000256" key="1">
    <source>
        <dbReference type="ARBA" id="ARBA00023015"/>
    </source>
</evidence>
<dbReference type="InterPro" id="IPR036390">
    <property type="entry name" value="WH_DNA-bd_sf"/>
</dbReference>
<dbReference type="PROSITE" id="PS51063">
    <property type="entry name" value="HTH_CRP_2"/>
    <property type="match status" value="1"/>
</dbReference>
<keyword evidence="2" id="KW-0238">DNA-binding</keyword>
<dbReference type="PANTHER" id="PTHR24567:SF74">
    <property type="entry name" value="HTH-TYPE TRANSCRIPTIONAL REGULATOR ARCR"/>
    <property type="match status" value="1"/>
</dbReference>
<dbReference type="SUPFAM" id="SSF51206">
    <property type="entry name" value="cAMP-binding domain-like"/>
    <property type="match status" value="1"/>
</dbReference>
<dbReference type="AlphaFoldDB" id="A0A081P8T1"/>
<dbReference type="eggNOG" id="COG0664">
    <property type="taxonomic scope" value="Bacteria"/>
</dbReference>
<dbReference type="InterPro" id="IPR050397">
    <property type="entry name" value="Env_Response_Regulators"/>
</dbReference>
<evidence type="ECO:0000259" key="6">
    <source>
        <dbReference type="PROSITE" id="PS51063"/>
    </source>
</evidence>
<keyword evidence="1" id="KW-0805">Transcription regulation</keyword>
<dbReference type="Proteomes" id="UP000028123">
    <property type="component" value="Unassembled WGS sequence"/>
</dbReference>
<dbReference type="InterPro" id="IPR000595">
    <property type="entry name" value="cNMP-bd_dom"/>
</dbReference>
<comment type="caution">
    <text evidence="7">The sequence shown here is derived from an EMBL/GenBank/DDBJ whole genome shotgun (WGS) entry which is preliminary data.</text>
</comment>
<dbReference type="InterPro" id="IPR018490">
    <property type="entry name" value="cNMP-bd_dom_sf"/>
</dbReference>
<name>A0A081P8T1_9BACL</name>
<protein>
    <submittedName>
        <fullName evidence="7">Regulatory protein</fullName>
    </submittedName>
</protein>
<accession>A0A081P8T1</accession>
<sequence length="240" mass="27130">METANRTTPEAAHHIPQFLSGENMERLTQIMYPKKAAEGEYLFWEGDTADRLYYVHKGTVKLSKSTEDGKALILQVAQPGDLFGEFGSCEPQSYGYDGIVMEDASLGVILIKDLEILIWKHGDMALQLFKWMSQMQRFMQTKFRDLLLFGKNGALASTLIRLTHSYGEKDERGIRITIKLTHTDLANMIGSTREVVNRMLSEYKAAGAIESENGRFVVTNLSFFQAMVRCAECPLDVCRI</sequence>
<proteinExistence type="predicted"/>
<evidence type="ECO:0000313" key="8">
    <source>
        <dbReference type="Proteomes" id="UP000028123"/>
    </source>
</evidence>
<dbReference type="SMART" id="SM00419">
    <property type="entry name" value="HTH_CRP"/>
    <property type="match status" value="1"/>
</dbReference>
<feature type="domain" description="Cyclic nucleotide-binding" evidence="5">
    <location>
        <begin position="15"/>
        <end position="87"/>
    </location>
</feature>
<gene>
    <name evidence="7" type="ORF">ET33_24800</name>
</gene>
<dbReference type="PROSITE" id="PS50042">
    <property type="entry name" value="CNMP_BINDING_3"/>
    <property type="match status" value="1"/>
</dbReference>
<dbReference type="InterPro" id="IPR012318">
    <property type="entry name" value="HTH_CRP"/>
</dbReference>
<dbReference type="OrthoDB" id="9810708at2"/>
<dbReference type="CDD" id="cd00092">
    <property type="entry name" value="HTH_CRP"/>
    <property type="match status" value="1"/>
</dbReference>
<evidence type="ECO:0000313" key="7">
    <source>
        <dbReference type="EMBL" id="KEQ27104.1"/>
    </source>
</evidence>
<reference evidence="7 8" key="1">
    <citation type="submission" date="2014-06" db="EMBL/GenBank/DDBJ databases">
        <title>Draft genome sequence of Paenibacillus sp. MSt1.</title>
        <authorList>
            <person name="Aw Y.K."/>
            <person name="Ong K.S."/>
            <person name="Gan H.M."/>
            <person name="Lee S.M."/>
        </authorList>
    </citation>
    <scope>NUCLEOTIDE SEQUENCE [LARGE SCALE GENOMIC DNA]</scope>
    <source>
        <strain evidence="7 8">MSt1</strain>
    </source>
</reference>
<dbReference type="GO" id="GO:0003677">
    <property type="term" value="F:DNA binding"/>
    <property type="evidence" value="ECO:0007669"/>
    <property type="project" value="UniProtKB-KW"/>
</dbReference>